<keyword evidence="2" id="KW-1133">Transmembrane helix</keyword>
<dbReference type="Proteomes" id="UP000663826">
    <property type="component" value="Unassembled WGS sequence"/>
</dbReference>
<feature type="compositionally biased region" description="Basic and acidic residues" evidence="1">
    <location>
        <begin position="297"/>
        <end position="321"/>
    </location>
</feature>
<evidence type="ECO:0000256" key="2">
    <source>
        <dbReference type="SAM" id="Phobius"/>
    </source>
</evidence>
<sequence length="1043" mass="112483">MLGPPTSPISRPRPPSQTRRSSGMSAPNTPARLRTQSHTPGRTRSSLLSPTDAELAPPPYSKENTEQRPKPRHSLTEIDDMLNVAGSVVRNRERELDAAALASRSLLEENKLMFAKREALLARLPTGTRTSISTSPPVERQHSNRSSSWSTCSDESDNDNSTATATPFRDMSIPLPADPLEAHRIITPSHSASNSLDLSASPNPFQSPAARLAPTQAERIAALHAGLVSPPPTHPPRPRSAASRRVSVSPAAVSHLQDANTALLARVQELEEATAKAQTDGAARMRRLQAEAESLRARLGEAEKANEGLRTEVEKEKEKEKRVRAHSAGPRQGRRETNTEQSTEGVKDFAPSATWRPEFRSLRGGSPRPAVPTRSATASSTISRGSRVITSPVRAQSSTGAPTPNSTPVRASRAQSSLSPPPIRNTPTSPFRHTPVRPSGLRNQRANSFAGMGKSFQDSLEEARRAVATIDEGATDAENGGTSPKAGLSPKLKSNPLLVVKPSPGRSRGSAVMFPTFSDEEVKMEAEEALDMSPSATRALAQELVAKINELRATNEEVQQQRDSLKGMLEAAQAEADDLKRVCERLEHEVEVERSASGGGSDGENRAPQPERPGLQLDIPSLEVDESEPSWAGSVRGRKKGGNGALLDLAAELGAELQGSSKIPSAVHMTIGLTWHRTDNRDTTDAVPVVDLASELMNASMTSSKPSTPTATTFGLAPRSRRPSISVKPPASTKRALGNRGLATRAKTNPRRVRKSLSSVVFNGGKALPSPVSSPTAADPPMTPSKNKEEPEEEFLTPRSEFVTPLMTPLHPSNQQQEVYLTPASTLRVPGGLSALTVASPVTDDEDAAEPGPSKSNEGGTMAQLRAALDPLFNGVVQGQGGLAAPQPSHAVRRKQSQLRLLLSKDEPLEPWETKLRDLYSDIKAFEQEDPGMSSAGEDTRKFSRRARALGRMSLRRRVTGAEDYASDYAADDSEVGDRVVSRREEEEKRLAGFQLARKLQQKSMRTFLEVLLLVQFAVVLVVFVYTAVRRGPKAVLGNKRSK</sequence>
<evidence type="ECO:0000313" key="4">
    <source>
        <dbReference type="Proteomes" id="UP000663826"/>
    </source>
</evidence>
<feature type="region of interest" description="Disordered" evidence="1">
    <location>
        <begin position="841"/>
        <end position="860"/>
    </location>
</feature>
<feature type="region of interest" description="Disordered" evidence="1">
    <location>
        <begin position="590"/>
        <end position="621"/>
    </location>
</feature>
<keyword evidence="2" id="KW-0472">Membrane</keyword>
<feature type="compositionally biased region" description="Pro residues" evidence="1">
    <location>
        <begin position="1"/>
        <end position="15"/>
    </location>
</feature>
<feature type="compositionally biased region" description="Polar residues" evidence="1">
    <location>
        <begin position="127"/>
        <end position="136"/>
    </location>
</feature>
<feature type="compositionally biased region" description="Low complexity" evidence="1">
    <location>
        <begin position="239"/>
        <end position="250"/>
    </location>
</feature>
<feature type="compositionally biased region" description="Polar residues" evidence="1">
    <location>
        <begin position="23"/>
        <end position="49"/>
    </location>
</feature>
<gene>
    <name evidence="3" type="ORF">RDB_LOCUS29003</name>
</gene>
<proteinExistence type="predicted"/>
<feature type="region of interest" description="Disordered" evidence="1">
    <location>
        <begin position="127"/>
        <end position="175"/>
    </location>
</feature>
<protein>
    <submittedName>
        <fullName evidence="3">Uncharacterized protein</fullName>
    </submittedName>
</protein>
<evidence type="ECO:0000313" key="3">
    <source>
        <dbReference type="EMBL" id="CAE6396653.1"/>
    </source>
</evidence>
<feature type="transmembrane region" description="Helical" evidence="2">
    <location>
        <begin position="1008"/>
        <end position="1029"/>
    </location>
</feature>
<feature type="region of interest" description="Disordered" evidence="1">
    <location>
        <begin position="700"/>
        <end position="794"/>
    </location>
</feature>
<feature type="compositionally biased region" description="Polar residues" evidence="1">
    <location>
        <begin position="393"/>
        <end position="418"/>
    </location>
</feature>
<keyword evidence="2" id="KW-0812">Transmembrane</keyword>
<feature type="compositionally biased region" description="Low complexity" evidence="1">
    <location>
        <begin position="373"/>
        <end position="387"/>
    </location>
</feature>
<feature type="region of interest" description="Disordered" evidence="1">
    <location>
        <begin position="1"/>
        <end position="78"/>
    </location>
</feature>
<comment type="caution">
    <text evidence="3">The sequence shown here is derived from an EMBL/GenBank/DDBJ whole genome shotgun (WGS) entry which is preliminary data.</text>
</comment>
<feature type="region of interest" description="Disordered" evidence="1">
    <location>
        <begin position="297"/>
        <end position="440"/>
    </location>
</feature>
<feature type="region of interest" description="Disordered" evidence="1">
    <location>
        <begin position="471"/>
        <end position="495"/>
    </location>
</feature>
<feature type="region of interest" description="Disordered" evidence="1">
    <location>
        <begin position="226"/>
        <end position="250"/>
    </location>
</feature>
<organism evidence="3 4">
    <name type="scientific">Rhizoctonia solani</name>
    <dbReference type="NCBI Taxonomy" id="456999"/>
    <lineage>
        <taxon>Eukaryota</taxon>
        <taxon>Fungi</taxon>
        <taxon>Dikarya</taxon>
        <taxon>Basidiomycota</taxon>
        <taxon>Agaricomycotina</taxon>
        <taxon>Agaricomycetes</taxon>
        <taxon>Cantharellales</taxon>
        <taxon>Ceratobasidiaceae</taxon>
        <taxon>Rhizoctonia</taxon>
    </lineage>
</organism>
<dbReference type="EMBL" id="CAJMWQ010000911">
    <property type="protein sequence ID" value="CAE6396653.1"/>
    <property type="molecule type" value="Genomic_DNA"/>
</dbReference>
<reference evidence="3" key="1">
    <citation type="submission" date="2021-01" db="EMBL/GenBank/DDBJ databases">
        <authorList>
            <person name="Kaushik A."/>
        </authorList>
    </citation>
    <scope>NUCLEOTIDE SEQUENCE</scope>
    <source>
        <strain evidence="3">AG1-1B</strain>
    </source>
</reference>
<feature type="compositionally biased region" description="Low complexity" evidence="1">
    <location>
        <begin position="700"/>
        <end position="713"/>
    </location>
</feature>
<evidence type="ECO:0000256" key="1">
    <source>
        <dbReference type="SAM" id="MobiDB-lite"/>
    </source>
</evidence>
<accession>A0A8H2WQT8</accession>
<dbReference type="AlphaFoldDB" id="A0A8H2WQT8"/>
<name>A0A8H2WQT8_9AGAM</name>